<sequence length="177" mass="19882">MTPRVAPGGRRELGLVNWLVCRLLARGAGVPEARVFTTLGRARGTFRGWLHYSATLMPFGRLTRYETELAILRVAHVRGCEYERDHHLRLGERAGVTAELAERAFVAPDSPTWPPRHRALLMAVDRIIGQGDLDDAQWAELAAHFRDRELIEIVLLVGHYNALATALTTLRVERDLA</sequence>
<evidence type="ECO:0000313" key="3">
    <source>
        <dbReference type="Proteomes" id="UP000316988"/>
    </source>
</evidence>
<keyword evidence="3" id="KW-1185">Reference proteome</keyword>
<dbReference type="SUPFAM" id="SSF69118">
    <property type="entry name" value="AhpD-like"/>
    <property type="match status" value="1"/>
</dbReference>
<gene>
    <name evidence="2" type="ORF">FNM00_08405</name>
</gene>
<dbReference type="InterPro" id="IPR029032">
    <property type="entry name" value="AhpD-like"/>
</dbReference>
<evidence type="ECO:0000313" key="2">
    <source>
        <dbReference type="EMBL" id="TSD63624.1"/>
    </source>
</evidence>
<comment type="caution">
    <text evidence="2">The sequence shown here is derived from an EMBL/GenBank/DDBJ whole genome shotgun (WGS) entry which is preliminary data.</text>
</comment>
<protein>
    <submittedName>
        <fullName evidence="2">Carboxymuconolactone decarboxylase family protein</fullName>
    </submittedName>
</protein>
<dbReference type="GO" id="GO:0051920">
    <property type="term" value="F:peroxiredoxin activity"/>
    <property type="evidence" value="ECO:0007669"/>
    <property type="project" value="InterPro"/>
</dbReference>
<reference evidence="2 3" key="1">
    <citation type="submission" date="2019-07" db="EMBL/GenBank/DDBJ databases">
        <authorList>
            <person name="Zhao L.H."/>
        </authorList>
    </citation>
    <scope>NUCLEOTIDE SEQUENCE [LARGE SCALE GENOMIC DNA]</scope>
    <source>
        <strain evidence="2 3">Co35</strain>
    </source>
</reference>
<feature type="domain" description="Carboxymuconolactone decarboxylase-like" evidence="1">
    <location>
        <begin position="46"/>
        <end position="104"/>
    </location>
</feature>
<dbReference type="Proteomes" id="UP000316988">
    <property type="component" value="Unassembled WGS sequence"/>
</dbReference>
<dbReference type="Gene3D" id="1.20.1290.10">
    <property type="entry name" value="AhpD-like"/>
    <property type="match status" value="1"/>
</dbReference>
<dbReference type="AlphaFoldDB" id="A0A554SBA3"/>
<proteinExistence type="predicted"/>
<accession>A0A554SBA3</accession>
<dbReference type="PANTHER" id="PTHR34846:SF5">
    <property type="entry name" value="CARBOXYMUCONOLACTONE DECARBOXYLASE-LIKE DOMAIN-CONTAINING PROTEIN"/>
    <property type="match status" value="1"/>
</dbReference>
<evidence type="ECO:0000259" key="1">
    <source>
        <dbReference type="Pfam" id="PF02627"/>
    </source>
</evidence>
<organism evidence="2 3">
    <name type="scientific">Aeromicrobium piscarium</name>
    <dbReference type="NCBI Taxonomy" id="2590901"/>
    <lineage>
        <taxon>Bacteria</taxon>
        <taxon>Bacillati</taxon>
        <taxon>Actinomycetota</taxon>
        <taxon>Actinomycetes</taxon>
        <taxon>Propionibacteriales</taxon>
        <taxon>Nocardioidaceae</taxon>
        <taxon>Aeromicrobium</taxon>
    </lineage>
</organism>
<dbReference type="OrthoDB" id="4704294at2"/>
<dbReference type="EMBL" id="VLNT01000005">
    <property type="protein sequence ID" value="TSD63624.1"/>
    <property type="molecule type" value="Genomic_DNA"/>
</dbReference>
<dbReference type="RefSeq" id="WP_143912995.1">
    <property type="nucleotide sequence ID" value="NZ_VLNT01000005.1"/>
</dbReference>
<dbReference type="InterPro" id="IPR003779">
    <property type="entry name" value="CMD-like"/>
</dbReference>
<name>A0A554SBA3_9ACTN</name>
<dbReference type="PANTHER" id="PTHR34846">
    <property type="entry name" value="4-CARBOXYMUCONOLACTONE DECARBOXYLASE FAMILY PROTEIN (AFU_ORTHOLOGUE AFUA_6G11590)"/>
    <property type="match status" value="1"/>
</dbReference>
<dbReference type="Pfam" id="PF02627">
    <property type="entry name" value="CMD"/>
    <property type="match status" value="1"/>
</dbReference>